<dbReference type="GO" id="GO:0008757">
    <property type="term" value="F:S-adenosylmethionine-dependent methyltransferase activity"/>
    <property type="evidence" value="ECO:0007669"/>
    <property type="project" value="InterPro"/>
</dbReference>
<dbReference type="GO" id="GO:0032259">
    <property type="term" value="P:methylation"/>
    <property type="evidence" value="ECO:0007669"/>
    <property type="project" value="UniProtKB-KW"/>
</dbReference>
<name>G8TTE9_SULAD</name>
<sequence length="244" mass="27101">MPDERDPRTFFAAHHQAYVVSPGHAHGPDLDRLVIGLAPKPGERAVDVATGAGHTALRLAEHGAEVSIVDITQEMLEDALTLAQEHHLTLTALKAPAEALPFSDKSFDLVTCRRAAHHFTDIAEFLSEAHRILRTGGRLGISDMTGSQSGIPWLNRVESLRDPSHRRALAPDEWYTLLIEADFHDIVIELSEELINPLAWLAPVDPMSPNGRQALAHINEKTAPREFFRAGYFIKRRILIWAQA</sequence>
<dbReference type="AlphaFoldDB" id="G8TTE9"/>
<dbReference type="CDD" id="cd02440">
    <property type="entry name" value="AdoMet_MTases"/>
    <property type="match status" value="1"/>
</dbReference>
<gene>
    <name evidence="5" type="ordered locus">Sulac_1029</name>
</gene>
<dbReference type="PANTHER" id="PTHR44942">
    <property type="entry name" value="METHYLTRANSF_11 DOMAIN-CONTAINING PROTEIN"/>
    <property type="match status" value="1"/>
</dbReference>
<keyword evidence="2 5" id="KW-0489">Methyltransferase</keyword>
<dbReference type="SUPFAM" id="SSF53335">
    <property type="entry name" value="S-adenosyl-L-methionine-dependent methyltransferases"/>
    <property type="match status" value="1"/>
</dbReference>
<comment type="similarity">
    <text evidence="1">Belongs to the methyltransferase superfamily.</text>
</comment>
<evidence type="ECO:0000259" key="4">
    <source>
        <dbReference type="Pfam" id="PF08241"/>
    </source>
</evidence>
<reference evidence="5 6" key="2">
    <citation type="journal article" date="2012" name="Stand. Genomic Sci.">
        <title>Complete genome sequence of the moderately thermophilic mineral-sulfide-oxidizing firmicute Sulfobacillus acidophilus type strain (NAL(T)).</title>
        <authorList>
            <person name="Anderson I."/>
            <person name="Chertkov O."/>
            <person name="Chen A."/>
            <person name="Saunders E."/>
            <person name="Lapidus A."/>
            <person name="Nolan M."/>
            <person name="Lucas S."/>
            <person name="Hammon N."/>
            <person name="Deshpande S."/>
            <person name="Cheng J.F."/>
            <person name="Han C."/>
            <person name="Tapia R."/>
            <person name="Goodwin L.A."/>
            <person name="Pitluck S."/>
            <person name="Liolios K."/>
            <person name="Pagani I."/>
            <person name="Ivanova N."/>
            <person name="Mikhailova N."/>
            <person name="Pati A."/>
            <person name="Palaniappan K."/>
            <person name="Land M."/>
            <person name="Pan C."/>
            <person name="Rohde M."/>
            <person name="Pukall R."/>
            <person name="Goker M."/>
            <person name="Detter J.C."/>
            <person name="Woyke T."/>
            <person name="Bristow J."/>
            <person name="Eisen J.A."/>
            <person name="Markowitz V."/>
            <person name="Hugenholtz P."/>
            <person name="Kyrpides N.C."/>
            <person name="Klenk H.P."/>
            <person name="Mavromatis K."/>
        </authorList>
    </citation>
    <scope>NUCLEOTIDE SEQUENCE [LARGE SCALE GENOMIC DNA]</scope>
    <source>
        <strain evidence="6">ATCC 700253 / DSM 10332 / NAL</strain>
    </source>
</reference>
<dbReference type="InterPro" id="IPR013216">
    <property type="entry name" value="Methyltransf_11"/>
</dbReference>
<dbReference type="InterPro" id="IPR051052">
    <property type="entry name" value="Diverse_substrate_MTase"/>
</dbReference>
<evidence type="ECO:0000313" key="6">
    <source>
        <dbReference type="Proteomes" id="UP000005439"/>
    </source>
</evidence>
<dbReference type="Pfam" id="PF08241">
    <property type="entry name" value="Methyltransf_11"/>
    <property type="match status" value="1"/>
</dbReference>
<accession>G8TTE9</accession>
<dbReference type="EMBL" id="CP003179">
    <property type="protein sequence ID" value="AEW04529.1"/>
    <property type="molecule type" value="Genomic_DNA"/>
</dbReference>
<evidence type="ECO:0000313" key="5">
    <source>
        <dbReference type="EMBL" id="AEW04529.1"/>
    </source>
</evidence>
<proteinExistence type="inferred from homology"/>
<dbReference type="PATRIC" id="fig|679936.5.peg.1087"/>
<dbReference type="PANTHER" id="PTHR44942:SF4">
    <property type="entry name" value="METHYLTRANSFERASE TYPE 11 DOMAIN-CONTAINING PROTEIN"/>
    <property type="match status" value="1"/>
</dbReference>
<dbReference type="InterPro" id="IPR029063">
    <property type="entry name" value="SAM-dependent_MTases_sf"/>
</dbReference>
<dbReference type="KEGG" id="sap:Sulac_1029"/>
<evidence type="ECO:0000256" key="2">
    <source>
        <dbReference type="ARBA" id="ARBA00022603"/>
    </source>
</evidence>
<protein>
    <submittedName>
        <fullName evidence="5">Methyltransferase type 11</fullName>
    </submittedName>
</protein>
<reference evidence="6" key="1">
    <citation type="submission" date="2011-12" db="EMBL/GenBank/DDBJ databases">
        <title>The complete genome of chromosome of Sulfobacillus acidophilus DSM 10332.</title>
        <authorList>
            <person name="Lucas S."/>
            <person name="Han J."/>
            <person name="Lapidus A."/>
            <person name="Bruce D."/>
            <person name="Goodwin L."/>
            <person name="Pitluck S."/>
            <person name="Peters L."/>
            <person name="Kyrpides N."/>
            <person name="Mavromatis K."/>
            <person name="Ivanova N."/>
            <person name="Mikhailova N."/>
            <person name="Chertkov O."/>
            <person name="Saunders E."/>
            <person name="Detter J.C."/>
            <person name="Tapia R."/>
            <person name="Han C."/>
            <person name="Land M."/>
            <person name="Hauser L."/>
            <person name="Markowitz V."/>
            <person name="Cheng J.-F."/>
            <person name="Hugenholtz P."/>
            <person name="Woyke T."/>
            <person name="Wu D."/>
            <person name="Pukall R."/>
            <person name="Gehrich-Schroeter G."/>
            <person name="Schneider S."/>
            <person name="Klenk H.-P."/>
            <person name="Eisen J.A."/>
        </authorList>
    </citation>
    <scope>NUCLEOTIDE SEQUENCE [LARGE SCALE GENOMIC DNA]</scope>
    <source>
        <strain evidence="6">ATCC 700253 / DSM 10332 / NAL</strain>
    </source>
</reference>
<evidence type="ECO:0000256" key="3">
    <source>
        <dbReference type="ARBA" id="ARBA00022679"/>
    </source>
</evidence>
<keyword evidence="6" id="KW-1185">Reference proteome</keyword>
<dbReference type="HOGENOM" id="CLU_037990_10_0_9"/>
<feature type="domain" description="Methyltransferase type 11" evidence="4">
    <location>
        <begin position="46"/>
        <end position="139"/>
    </location>
</feature>
<organism evidence="5 6">
    <name type="scientific">Sulfobacillus acidophilus (strain ATCC 700253 / DSM 10332 / NAL)</name>
    <dbReference type="NCBI Taxonomy" id="679936"/>
    <lineage>
        <taxon>Bacteria</taxon>
        <taxon>Bacillati</taxon>
        <taxon>Bacillota</taxon>
        <taxon>Clostridia</taxon>
        <taxon>Eubacteriales</taxon>
        <taxon>Clostridiales Family XVII. Incertae Sedis</taxon>
        <taxon>Sulfobacillus</taxon>
    </lineage>
</organism>
<keyword evidence="3" id="KW-0808">Transferase</keyword>
<dbReference type="Proteomes" id="UP000005439">
    <property type="component" value="Chromosome"/>
</dbReference>
<dbReference type="Gene3D" id="3.40.50.150">
    <property type="entry name" value="Vaccinia Virus protein VP39"/>
    <property type="match status" value="1"/>
</dbReference>
<dbReference type="STRING" id="679936.Sulac_1029"/>
<evidence type="ECO:0000256" key="1">
    <source>
        <dbReference type="ARBA" id="ARBA00008361"/>
    </source>
</evidence>